<dbReference type="PANTHER" id="PTHR12461:SF105">
    <property type="entry name" value="HYPOXIA-INDUCIBLE FACTOR 1-ALPHA INHIBITOR"/>
    <property type="match status" value="1"/>
</dbReference>
<dbReference type="Proteomes" id="UP000007264">
    <property type="component" value="Unassembled WGS sequence"/>
</dbReference>
<dbReference type="EMBL" id="AGSI01000021">
    <property type="protein sequence ID" value="EIE18935.1"/>
    <property type="molecule type" value="Genomic_DNA"/>
</dbReference>
<feature type="domain" description="JmjC" evidence="2">
    <location>
        <begin position="152"/>
        <end position="329"/>
    </location>
</feature>
<evidence type="ECO:0000256" key="1">
    <source>
        <dbReference type="ARBA" id="ARBA00006801"/>
    </source>
</evidence>
<dbReference type="eggNOG" id="KOG2132">
    <property type="taxonomic scope" value="Eukaryota"/>
</dbReference>
<comment type="caution">
    <text evidence="3">The sequence shown here is derived from an EMBL/GenBank/DDBJ whole genome shotgun (WGS) entry which is preliminary data.</text>
</comment>
<gene>
    <name evidence="3" type="ORF">COCSUDRAFT_59858</name>
</gene>
<dbReference type="OrthoDB" id="47172at2759"/>
<dbReference type="SUPFAM" id="SSF51197">
    <property type="entry name" value="Clavaminate synthase-like"/>
    <property type="match status" value="1"/>
</dbReference>
<reference evidence="3 4" key="1">
    <citation type="journal article" date="2012" name="Genome Biol.">
        <title>The genome of the polar eukaryotic microalga coccomyxa subellipsoidea reveals traits of cold adaptation.</title>
        <authorList>
            <person name="Blanc G."/>
            <person name="Agarkova I."/>
            <person name="Grimwood J."/>
            <person name="Kuo A."/>
            <person name="Brueggeman A."/>
            <person name="Dunigan D."/>
            <person name="Gurnon J."/>
            <person name="Ladunga I."/>
            <person name="Lindquist E."/>
            <person name="Lucas S."/>
            <person name="Pangilinan J."/>
            <person name="Proschold T."/>
            <person name="Salamov A."/>
            <person name="Schmutz J."/>
            <person name="Weeks D."/>
            <person name="Yamada T."/>
            <person name="Claverie J.M."/>
            <person name="Grigoriev I."/>
            <person name="Van Etten J."/>
            <person name="Lomsadze A."/>
            <person name="Borodovsky M."/>
        </authorList>
    </citation>
    <scope>NUCLEOTIDE SEQUENCE [LARGE SCALE GENOMIC DNA]</scope>
    <source>
        <strain evidence="3 4">C-169</strain>
    </source>
</reference>
<dbReference type="Gene3D" id="2.60.120.10">
    <property type="entry name" value="Jelly Rolls"/>
    <property type="match status" value="1"/>
</dbReference>
<sequence>MTTDLAVRTDTVIIPPANGRGHAPRYPKWIATADIEKFDVSEARGYNAAWEVLRTCQPAVMSKSPLVQKLLERWTLPYLASAFGLRRGNVEVPSSEEKSSAYLEHDDSKNVFGSFYHVREPATQRLQMKFSEFVDCLSSWKTRKAFVRAPVMMGRSIDNSAQPCEDLGPGLQDDLRNCIDWQWLEESQHIHKWGGIRGVSLEVGSSNGLQPARYHTHDRLLAQVAGRRRVLLISPEYAHRGMYAFPIHHPYDGYAMPDLDRPDTGAWPLLRRVQGLTAVLHPGDALFVPAYWRDLDTGSTCLAFEMGQGLRLQNRDALWLAISRLIEERVGLLQSAANVRHWLLTIAREEEESCIDAATVRGYRLLVMCQEVRDEIEAVLGADTDAAELLRAMCDHRLNFRELLYLTDKPLQLPDTRTEEEIKYPELFRHKLISC</sequence>
<dbReference type="RefSeq" id="XP_005643479.1">
    <property type="nucleotide sequence ID" value="XM_005643422.1"/>
</dbReference>
<comment type="similarity">
    <text evidence="1">Belongs to the JARID1 histone demethylase family.</text>
</comment>
<dbReference type="InterPro" id="IPR041667">
    <property type="entry name" value="Cupin_8"/>
</dbReference>
<organism evidence="3 4">
    <name type="scientific">Coccomyxa subellipsoidea (strain C-169)</name>
    <name type="common">Green microalga</name>
    <dbReference type="NCBI Taxonomy" id="574566"/>
    <lineage>
        <taxon>Eukaryota</taxon>
        <taxon>Viridiplantae</taxon>
        <taxon>Chlorophyta</taxon>
        <taxon>core chlorophytes</taxon>
        <taxon>Trebouxiophyceae</taxon>
        <taxon>Trebouxiophyceae incertae sedis</taxon>
        <taxon>Coccomyxaceae</taxon>
        <taxon>Coccomyxa</taxon>
        <taxon>Coccomyxa subellipsoidea</taxon>
    </lineage>
</organism>
<dbReference type="Pfam" id="PF13621">
    <property type="entry name" value="Cupin_8"/>
    <property type="match status" value="1"/>
</dbReference>
<protein>
    <submittedName>
        <fullName evidence="3">Clavaminate synthase-like protein</fullName>
    </submittedName>
</protein>
<evidence type="ECO:0000313" key="3">
    <source>
        <dbReference type="EMBL" id="EIE18935.1"/>
    </source>
</evidence>
<dbReference type="GeneID" id="17036885"/>
<dbReference type="PANTHER" id="PTHR12461">
    <property type="entry name" value="HYPOXIA-INDUCIBLE FACTOR 1 ALPHA INHIBITOR-RELATED"/>
    <property type="match status" value="1"/>
</dbReference>
<keyword evidence="4" id="KW-1185">Reference proteome</keyword>
<accession>I0YKL6</accession>
<dbReference type="KEGG" id="csl:COCSUDRAFT_59858"/>
<evidence type="ECO:0000313" key="4">
    <source>
        <dbReference type="Proteomes" id="UP000007264"/>
    </source>
</evidence>
<dbReference type="AlphaFoldDB" id="I0YKL6"/>
<evidence type="ECO:0000259" key="2">
    <source>
        <dbReference type="PROSITE" id="PS51184"/>
    </source>
</evidence>
<proteinExistence type="inferred from homology"/>
<dbReference type="InterPro" id="IPR014710">
    <property type="entry name" value="RmlC-like_jellyroll"/>
</dbReference>
<dbReference type="InterPro" id="IPR003347">
    <property type="entry name" value="JmjC_dom"/>
</dbReference>
<name>I0YKL6_COCSC</name>
<dbReference type="PROSITE" id="PS51184">
    <property type="entry name" value="JMJC"/>
    <property type="match status" value="1"/>
</dbReference>